<feature type="region of interest" description="Disordered" evidence="1">
    <location>
        <begin position="56"/>
        <end position="82"/>
    </location>
</feature>
<sequence>MPFVLIGLNGSGKPEPVSNSYWSAISRIVPFVQTSTDVIKSFPKIKHASAAPGGPLGPVGPVSPCNPAGPVGPLGPWRPLGP</sequence>
<dbReference type="EMBL" id="KY684108">
    <property type="protein sequence ID" value="ARF11562.1"/>
    <property type="molecule type" value="Genomic_DNA"/>
</dbReference>
<protein>
    <submittedName>
        <fullName evidence="2">Uncharacterized protein</fullName>
    </submittedName>
</protein>
<accession>A0A1V0SIL1</accession>
<organism evidence="2">
    <name type="scientific">Klosneuvirus KNV1</name>
    <dbReference type="NCBI Taxonomy" id="1977640"/>
    <lineage>
        <taxon>Viruses</taxon>
        <taxon>Varidnaviria</taxon>
        <taxon>Bamfordvirae</taxon>
        <taxon>Nucleocytoviricota</taxon>
        <taxon>Megaviricetes</taxon>
        <taxon>Imitervirales</taxon>
        <taxon>Mimiviridae</taxon>
        <taxon>Klosneuvirinae</taxon>
        <taxon>Klosneuvirus</taxon>
    </lineage>
</organism>
<evidence type="ECO:0000256" key="1">
    <source>
        <dbReference type="SAM" id="MobiDB-lite"/>
    </source>
</evidence>
<gene>
    <name evidence="2" type="ORF">Klosneuvirus_1_419</name>
</gene>
<proteinExistence type="predicted"/>
<reference evidence="2" key="1">
    <citation type="journal article" date="2017" name="Science">
        <title>Giant viruses with an expanded complement of translation system components.</title>
        <authorList>
            <person name="Schulz F."/>
            <person name="Yutin N."/>
            <person name="Ivanova N.N."/>
            <person name="Ortega D.R."/>
            <person name="Lee T.K."/>
            <person name="Vierheilig J."/>
            <person name="Daims H."/>
            <person name="Horn M."/>
            <person name="Wagner M."/>
            <person name="Jensen G.J."/>
            <person name="Kyrpides N.C."/>
            <person name="Koonin E.V."/>
            <person name="Woyke T."/>
        </authorList>
    </citation>
    <scope>NUCLEOTIDE SEQUENCE</scope>
    <source>
        <strain evidence="2">KNV1</strain>
    </source>
</reference>
<name>A0A1V0SIL1_9VIRU</name>
<evidence type="ECO:0000313" key="2">
    <source>
        <dbReference type="EMBL" id="ARF11562.1"/>
    </source>
</evidence>